<dbReference type="AlphaFoldDB" id="M9U8T2"/>
<accession>M9U8T2</accession>
<keyword evidence="1" id="KW-0812">Transmembrane</keyword>
<feature type="transmembrane region" description="Helical" evidence="1">
    <location>
        <begin position="6"/>
        <end position="27"/>
    </location>
</feature>
<gene>
    <name evidence="2" type="ORF">SiL_1067</name>
</gene>
<evidence type="ECO:0000313" key="2">
    <source>
        <dbReference type="EMBL" id="AGJ62517.1"/>
    </source>
</evidence>
<dbReference type="EMBL" id="CP003928">
    <property type="protein sequence ID" value="AGJ62517.1"/>
    <property type="molecule type" value="Genomic_DNA"/>
</dbReference>
<evidence type="ECO:0000256" key="1">
    <source>
        <dbReference type="SAM" id="Phobius"/>
    </source>
</evidence>
<keyword evidence="1" id="KW-1133">Transmembrane helix</keyword>
<organism>
    <name type="scientific">Saccharolobus islandicus LAL14/1</name>
    <dbReference type="NCBI Taxonomy" id="1241935"/>
    <lineage>
        <taxon>Archaea</taxon>
        <taxon>Thermoproteota</taxon>
        <taxon>Thermoprotei</taxon>
        <taxon>Sulfolobales</taxon>
        <taxon>Sulfolobaceae</taxon>
        <taxon>Saccharolobus</taxon>
    </lineage>
</organism>
<reference evidence="2 3" key="1">
    <citation type="journal article" date="2013" name="Open Biol.">
        <title>Genomics and genetics of Sulfolobus islandicus LAL14/1, a model hyperthermophilic archaeon.</title>
        <authorList>
            <person name="Jaubert C."/>
            <person name="Danioux C."/>
            <person name="Oberto J."/>
            <person name="Cortez D."/>
            <person name="Bize A."/>
            <person name="Krupovic M."/>
            <person name="She Q."/>
            <person name="Forterre P."/>
            <person name="Prangishvili D."/>
            <person name="Sezonov G."/>
        </authorList>
    </citation>
    <scope>NUCLEOTIDE SEQUENCE [LARGE SCALE GENOMIC DNA]</scope>
    <source>
        <strain evidence="2">LAL14/1</strain>
    </source>
</reference>
<protein>
    <submittedName>
        <fullName evidence="2">Uncharacterized protein</fullName>
    </submittedName>
</protein>
<dbReference type="HOGENOM" id="CLU_1425149_0_0_2"/>
<dbReference type="Proteomes" id="UP000013006">
    <property type="component" value="Chromosome"/>
</dbReference>
<name>M9U8T2_SACIS</name>
<dbReference type="KEGG" id="sic:SiL_1067"/>
<dbReference type="GeneID" id="15297561"/>
<keyword evidence="1" id="KW-0472">Membrane</keyword>
<sequence length="190" mass="20174">MGKKLVLKAVILLAITVPIISIITLAFENNPYFAWSSGSVAIGSTAYGAGSIEVCPDNVGPIPVPTAGVNFAVVTNYSINGVVMPRLQITGEIGGIPPVNVVAANWGNVKVWAAAYYSIWIITSPETIGYYIAQPIPSNTNLIGQVDYGAAGAINLNITPMVGSFNISRFRVFIFLSDIIHNLNLFSQSD</sequence>
<evidence type="ECO:0000313" key="3">
    <source>
        <dbReference type="Proteomes" id="UP000013006"/>
    </source>
</evidence>
<proteinExistence type="predicted"/>
<dbReference type="RefSeq" id="WP_015581139.1">
    <property type="nucleotide sequence ID" value="NC_021058.1"/>
</dbReference>